<evidence type="ECO:0000313" key="2">
    <source>
        <dbReference type="Proteomes" id="UP000257109"/>
    </source>
</evidence>
<dbReference type="EMBL" id="QJKJ01006275">
    <property type="protein sequence ID" value="RDX87266.1"/>
    <property type="molecule type" value="Genomic_DNA"/>
</dbReference>
<organism evidence="1 2">
    <name type="scientific">Mucuna pruriens</name>
    <name type="common">Velvet bean</name>
    <name type="synonym">Dolichos pruriens</name>
    <dbReference type="NCBI Taxonomy" id="157652"/>
    <lineage>
        <taxon>Eukaryota</taxon>
        <taxon>Viridiplantae</taxon>
        <taxon>Streptophyta</taxon>
        <taxon>Embryophyta</taxon>
        <taxon>Tracheophyta</taxon>
        <taxon>Spermatophyta</taxon>
        <taxon>Magnoliopsida</taxon>
        <taxon>eudicotyledons</taxon>
        <taxon>Gunneridae</taxon>
        <taxon>Pentapetalae</taxon>
        <taxon>rosids</taxon>
        <taxon>fabids</taxon>
        <taxon>Fabales</taxon>
        <taxon>Fabaceae</taxon>
        <taxon>Papilionoideae</taxon>
        <taxon>50 kb inversion clade</taxon>
        <taxon>NPAAA clade</taxon>
        <taxon>indigoferoid/millettioid clade</taxon>
        <taxon>Phaseoleae</taxon>
        <taxon>Mucuna</taxon>
    </lineage>
</organism>
<keyword evidence="2" id="KW-1185">Reference proteome</keyword>
<dbReference type="AlphaFoldDB" id="A0A371G9Q8"/>
<comment type="caution">
    <text evidence="1">The sequence shown here is derived from an EMBL/GenBank/DDBJ whole genome shotgun (WGS) entry which is preliminary data.</text>
</comment>
<reference evidence="1" key="1">
    <citation type="submission" date="2018-05" db="EMBL/GenBank/DDBJ databases">
        <title>Draft genome of Mucuna pruriens seed.</title>
        <authorList>
            <person name="Nnadi N.E."/>
            <person name="Vos R."/>
            <person name="Hasami M.H."/>
            <person name="Devisetty U.K."/>
            <person name="Aguiy J.C."/>
        </authorList>
    </citation>
    <scope>NUCLEOTIDE SEQUENCE [LARGE SCALE GENOMIC DNA]</scope>
    <source>
        <strain evidence="1">JCA_2017</strain>
    </source>
</reference>
<protein>
    <submittedName>
        <fullName evidence="1">Uncharacterized protein</fullName>
    </submittedName>
</protein>
<gene>
    <name evidence="1" type="ORF">CR513_31283</name>
</gene>
<accession>A0A371G9Q8</accession>
<proteinExistence type="predicted"/>
<dbReference type="PANTHER" id="PTHR33067">
    <property type="entry name" value="RNA-DIRECTED DNA POLYMERASE-RELATED"/>
    <property type="match status" value="1"/>
</dbReference>
<name>A0A371G9Q8_MUCPR</name>
<sequence length="399" mass="45427">MSTTILDLQTWIGKLATTENQLQFKVAQTFINDPDKDEVVQLHSSTITIPLPFSSRIVQVRKSEVDDELLQTFSMVEINIPLLDAMKQIPKYVKFLKKLCTNKRKKLKGDMKMRRNVFSLIKKEQVSASIQFAMPKKCRDPNTFTIPCIIVYRSLRLGALEPTGVVIQLANRSTAHPLGILEDVLVQVSDIIFPKNFYVLDMKDELFSKGPILILGRPFLKVVRTKIDVHVGTFSMEMEYNIFEAMEHPIENHSVFYLDVIHQLGDDYINFHDEFHDFNDFTDCECTCTRLNKCPICLEINIAINACVGVVDITNVNITYVDIVGMDIEGVVEVAVVQPPFPSIVQPLKLPVFFVFCATYFVIISMEGQTLLSIQGSMIVVRLGLIDHNLIKVFMLNRM</sequence>
<feature type="non-terminal residue" evidence="1">
    <location>
        <position position="1"/>
    </location>
</feature>
<dbReference type="Proteomes" id="UP000257109">
    <property type="component" value="Unassembled WGS sequence"/>
</dbReference>
<dbReference type="PANTHER" id="PTHR33067:SF9">
    <property type="entry name" value="RNA-DIRECTED DNA POLYMERASE"/>
    <property type="match status" value="1"/>
</dbReference>
<evidence type="ECO:0000313" key="1">
    <source>
        <dbReference type="EMBL" id="RDX87266.1"/>
    </source>
</evidence>
<dbReference type="InterPro" id="IPR021109">
    <property type="entry name" value="Peptidase_aspartic_dom_sf"/>
</dbReference>
<dbReference type="Gene3D" id="2.40.70.10">
    <property type="entry name" value="Acid Proteases"/>
    <property type="match status" value="1"/>
</dbReference>